<reference evidence="2 3" key="1">
    <citation type="journal article" date="2019" name="Int. J. Syst. Evol. Microbiol.">
        <title>The Global Catalogue of Microorganisms (GCM) 10K type strain sequencing project: providing services to taxonomists for standard genome sequencing and annotation.</title>
        <authorList>
            <consortium name="The Broad Institute Genomics Platform"/>
            <consortium name="The Broad Institute Genome Sequencing Center for Infectious Disease"/>
            <person name="Wu L."/>
            <person name="Ma J."/>
        </authorList>
    </citation>
    <scope>NUCLEOTIDE SEQUENCE [LARGE SCALE GENOMIC DNA]</scope>
    <source>
        <strain evidence="2 3">JCM 4316</strain>
    </source>
</reference>
<keyword evidence="3" id="KW-1185">Reference proteome</keyword>
<dbReference type="Proteomes" id="UP001500253">
    <property type="component" value="Unassembled WGS sequence"/>
</dbReference>
<evidence type="ECO:0000256" key="1">
    <source>
        <dbReference type="SAM" id="MobiDB-lite"/>
    </source>
</evidence>
<name>A0ABN3H9P5_9ACTN</name>
<evidence type="ECO:0000313" key="3">
    <source>
        <dbReference type="Proteomes" id="UP001500253"/>
    </source>
</evidence>
<comment type="caution">
    <text evidence="2">The sequence shown here is derived from an EMBL/GenBank/DDBJ whole genome shotgun (WGS) entry which is preliminary data.</text>
</comment>
<accession>A0ABN3H9P5</accession>
<feature type="region of interest" description="Disordered" evidence="1">
    <location>
        <begin position="117"/>
        <end position="136"/>
    </location>
</feature>
<sequence>MGRVGGRSGGWGGCDIALTSYAGPRTDRPPPAFQKAVPPGKERFGRGSRCANGIRAGNLSITRRRGAPTVARPSARAARAFRALRREPPRGAAGVSKTPEGEGKCVRAAYAALPSGVREVPDSGGGGTGLPLWRAW</sequence>
<feature type="region of interest" description="Disordered" evidence="1">
    <location>
        <begin position="18"/>
        <end position="49"/>
    </location>
</feature>
<gene>
    <name evidence="2" type="ORF">GCM10010246_77900</name>
</gene>
<organism evidence="2 3">
    <name type="scientific">Streptomyces cuspidosporus</name>
    <dbReference type="NCBI Taxonomy" id="66882"/>
    <lineage>
        <taxon>Bacteria</taxon>
        <taxon>Bacillati</taxon>
        <taxon>Actinomycetota</taxon>
        <taxon>Actinomycetes</taxon>
        <taxon>Kitasatosporales</taxon>
        <taxon>Streptomycetaceae</taxon>
        <taxon>Streptomyces</taxon>
    </lineage>
</organism>
<proteinExistence type="predicted"/>
<dbReference type="EMBL" id="BAAASD010000059">
    <property type="protein sequence ID" value="GAA2371924.1"/>
    <property type="molecule type" value="Genomic_DNA"/>
</dbReference>
<evidence type="ECO:0000313" key="2">
    <source>
        <dbReference type="EMBL" id="GAA2371924.1"/>
    </source>
</evidence>
<protein>
    <submittedName>
        <fullName evidence="2">Uncharacterized protein</fullName>
    </submittedName>
</protein>